<dbReference type="PANTHER" id="PTHR43584">
    <property type="entry name" value="NUCLEOTIDYL TRANSFERASE"/>
    <property type="match status" value="1"/>
</dbReference>
<keyword evidence="4" id="KW-1185">Reference proteome</keyword>
<proteinExistence type="predicted"/>
<protein>
    <recommendedName>
        <fullName evidence="5">Glucose-1-phosphate thymidylyltransferase</fullName>
    </recommendedName>
</protein>
<dbReference type="NCBIfam" id="TIGR03991">
    <property type="entry name" value="alt_bact_glmU"/>
    <property type="match status" value="1"/>
</dbReference>
<reference evidence="3" key="2">
    <citation type="submission" date="2024-05" db="EMBL/GenBank/DDBJ databases">
        <title>Rhodohalobacter halophilus gen. nov., sp. nov., a moderately halophilic member of the family Balneolaceae.</title>
        <authorList>
            <person name="Xia J."/>
        </authorList>
    </citation>
    <scope>NUCLEOTIDE SEQUENCE</scope>
    <source>
        <strain evidence="3">WB101</strain>
    </source>
</reference>
<reference evidence="3" key="1">
    <citation type="submission" date="2022-01" db="EMBL/GenBank/DDBJ databases">
        <authorList>
            <person name="Wang Y."/>
        </authorList>
    </citation>
    <scope>NUCLEOTIDE SEQUENCE</scope>
    <source>
        <strain evidence="3">WB101</strain>
    </source>
</reference>
<dbReference type="EMBL" id="JAKLWS010000012">
    <property type="protein sequence ID" value="MCG2589133.1"/>
    <property type="molecule type" value="Genomic_DNA"/>
</dbReference>
<gene>
    <name evidence="3" type="ORF">L6773_11180</name>
</gene>
<evidence type="ECO:0000256" key="2">
    <source>
        <dbReference type="ARBA" id="ARBA00023315"/>
    </source>
</evidence>
<dbReference type="Proteomes" id="UP001165366">
    <property type="component" value="Unassembled WGS sequence"/>
</dbReference>
<dbReference type="SUPFAM" id="SSF51161">
    <property type="entry name" value="Trimeric LpxA-like enzymes"/>
    <property type="match status" value="1"/>
</dbReference>
<keyword evidence="2" id="KW-0012">Acyltransferase</keyword>
<dbReference type="RefSeq" id="WP_237854465.1">
    <property type="nucleotide sequence ID" value="NZ_JAKLWS010000012.1"/>
</dbReference>
<accession>A0ABS9KE81</accession>
<dbReference type="InterPro" id="IPR050065">
    <property type="entry name" value="GlmU-like"/>
</dbReference>
<dbReference type="InterPro" id="IPR011004">
    <property type="entry name" value="Trimer_LpxA-like_sf"/>
</dbReference>
<dbReference type="Gene3D" id="2.160.10.10">
    <property type="entry name" value="Hexapeptide repeat proteins"/>
    <property type="match status" value="1"/>
</dbReference>
<evidence type="ECO:0000313" key="4">
    <source>
        <dbReference type="Proteomes" id="UP001165366"/>
    </source>
</evidence>
<sequence length="405" mass="45536">MNTPCCFFEDDFLENFHPLTLTRPVYDLRVGILTLGEKWIQVLNAVHQNPKGILRNHLKGVFDEFTLSDTHQKACWINPRFIPHKKIAEQVTDLAENEGIVSDGQLISALLTNETHQKWSQTGIDLEDISTRELNSNDLVILKNSWELFQINGEQIRRDIDLLKNNFVRSEQDFPHAIFTNPNEIYIEQGAIIEPGAMLLAETGPIFIGKNAKIMANSIVRGPSAICEKSVVKMGAKIYEDTTVGPVCKVGGEIANTIFHSYSNKAHDGYVGNSVFGQWCNLGADTNTSNLKNNYSTVKVVDWKTQKQFDTGQQFIGTIMGDHSKTGINSMMNTGTLCGVCCNLFSDKYPPKFVPSFSWVSGSDIVPYHFEKAVEAMERMMQRRSVQLTSSYHNMMKALFQSTSF</sequence>
<name>A0ABS9KE81_9BACT</name>
<dbReference type="InterPro" id="IPR023917">
    <property type="entry name" value="Bifunctiontional_GlmU_bac-type"/>
</dbReference>
<evidence type="ECO:0000256" key="1">
    <source>
        <dbReference type="ARBA" id="ARBA00022679"/>
    </source>
</evidence>
<dbReference type="Pfam" id="PF13562">
    <property type="entry name" value="NTP_transf_4"/>
    <property type="match status" value="1"/>
</dbReference>
<organism evidence="3 4">
    <name type="scientific">Rhodohalobacter sulfatireducens</name>
    <dbReference type="NCBI Taxonomy" id="2911366"/>
    <lineage>
        <taxon>Bacteria</taxon>
        <taxon>Pseudomonadati</taxon>
        <taxon>Balneolota</taxon>
        <taxon>Balneolia</taxon>
        <taxon>Balneolales</taxon>
        <taxon>Balneolaceae</taxon>
        <taxon>Rhodohalobacter</taxon>
    </lineage>
</organism>
<comment type="caution">
    <text evidence="3">The sequence shown here is derived from an EMBL/GenBank/DDBJ whole genome shotgun (WGS) entry which is preliminary data.</text>
</comment>
<evidence type="ECO:0008006" key="5">
    <source>
        <dbReference type="Google" id="ProtNLM"/>
    </source>
</evidence>
<evidence type="ECO:0000313" key="3">
    <source>
        <dbReference type="EMBL" id="MCG2589133.1"/>
    </source>
</evidence>
<keyword evidence="1" id="KW-0808">Transferase</keyword>